<accession>A0A0D2M2Y4</accession>
<dbReference type="AlphaFoldDB" id="A0A0D2M2Y4"/>
<keyword evidence="2" id="KW-1185">Reference proteome</keyword>
<gene>
    <name evidence="1" type="ORF">MNEG_9984</name>
</gene>
<dbReference type="OrthoDB" id="10492088at2759"/>
<reference evidence="1 2" key="1">
    <citation type="journal article" date="2013" name="BMC Genomics">
        <title>Reconstruction of the lipid metabolism for the microalga Monoraphidium neglectum from its genome sequence reveals characteristics suitable for biofuel production.</title>
        <authorList>
            <person name="Bogen C."/>
            <person name="Al-Dilaimi A."/>
            <person name="Albersmeier A."/>
            <person name="Wichmann J."/>
            <person name="Grundmann M."/>
            <person name="Rupp O."/>
            <person name="Lauersen K.J."/>
            <person name="Blifernez-Klassen O."/>
            <person name="Kalinowski J."/>
            <person name="Goesmann A."/>
            <person name="Mussgnug J.H."/>
            <person name="Kruse O."/>
        </authorList>
    </citation>
    <scope>NUCLEOTIDE SEQUENCE [LARGE SCALE GENOMIC DNA]</scope>
    <source>
        <strain evidence="1 2">SAG 48.87</strain>
    </source>
</reference>
<evidence type="ECO:0000313" key="2">
    <source>
        <dbReference type="Proteomes" id="UP000054498"/>
    </source>
</evidence>
<dbReference type="RefSeq" id="XP_013896999.1">
    <property type="nucleotide sequence ID" value="XM_014041545.1"/>
</dbReference>
<name>A0A0D2M2Y4_9CHLO</name>
<evidence type="ECO:0000313" key="1">
    <source>
        <dbReference type="EMBL" id="KIY97979.1"/>
    </source>
</evidence>
<organism evidence="1 2">
    <name type="scientific">Monoraphidium neglectum</name>
    <dbReference type="NCBI Taxonomy" id="145388"/>
    <lineage>
        <taxon>Eukaryota</taxon>
        <taxon>Viridiplantae</taxon>
        <taxon>Chlorophyta</taxon>
        <taxon>core chlorophytes</taxon>
        <taxon>Chlorophyceae</taxon>
        <taxon>CS clade</taxon>
        <taxon>Sphaeropleales</taxon>
        <taxon>Selenastraceae</taxon>
        <taxon>Monoraphidium</taxon>
    </lineage>
</organism>
<protein>
    <submittedName>
        <fullName evidence="1">Uncharacterized protein</fullName>
    </submittedName>
</protein>
<proteinExistence type="predicted"/>
<sequence length="167" mass="18177">MISAPSLPLLRQEDLAWLADLMSHVHANSGSYDPDSAPHALPAALEDALSHFGRAPSPGAAQLLNAARSFWTPARVDSFLEEARGKITPASAAAVRDMVERLNRDISSAPGRGALDTMDILELALPPAELWAMANARDLDLAARPLDFHDFQDEDFVDRMREHISPC</sequence>
<dbReference type="EMBL" id="KK102355">
    <property type="protein sequence ID" value="KIY97979.1"/>
    <property type="molecule type" value="Genomic_DNA"/>
</dbReference>
<dbReference type="Proteomes" id="UP000054498">
    <property type="component" value="Unassembled WGS sequence"/>
</dbReference>
<dbReference type="KEGG" id="mng:MNEG_9984"/>
<dbReference type="GeneID" id="25742859"/>